<evidence type="ECO:0000259" key="8">
    <source>
        <dbReference type="Pfam" id="PF02308"/>
    </source>
</evidence>
<evidence type="ECO:0000256" key="1">
    <source>
        <dbReference type="ARBA" id="ARBA00004651"/>
    </source>
</evidence>
<proteinExistence type="inferred from homology"/>
<dbReference type="InterPro" id="IPR049177">
    <property type="entry name" value="MgtC_SapB_SrpB_YhiD_N"/>
</dbReference>
<dbReference type="EMBL" id="CEKZ01000003">
    <property type="protein sequence ID" value="CEQ02414.1"/>
    <property type="molecule type" value="Genomic_DNA"/>
</dbReference>
<sequence>MNIQDIIIRILLAIFIGGAIGFNRERKNVSAGFRTHALVCLGATIAALIQVELAQLALNEITTTKALSGAIKVNDGRFIGQVVSGIGFLGAGTIIKTKGSVRGLTTAASIWSVACIGIAIGMGFYRVSILGGISIIIVLVVLKKIEEKYITKASTIKLKIKYISKQEAVREIQESIQGYQANVEGIEVISDDECIYTLKKSKLVGISEIISILSENKNIIMVTKLDSTS</sequence>
<reference evidence="9 10" key="1">
    <citation type="submission" date="2015-01" db="EMBL/GenBank/DDBJ databases">
        <authorList>
            <person name="Aslett A.Martin."/>
            <person name="De Silva Nishadi"/>
        </authorList>
    </citation>
    <scope>NUCLEOTIDE SEQUENCE [LARGE SCALE GENOMIC DNA]</scope>
    <source>
        <strain evidence="9 10">R28058</strain>
    </source>
</reference>
<evidence type="ECO:0000256" key="5">
    <source>
        <dbReference type="ARBA" id="ARBA00022989"/>
    </source>
</evidence>
<evidence type="ECO:0000256" key="7">
    <source>
        <dbReference type="SAM" id="Phobius"/>
    </source>
</evidence>
<protein>
    <submittedName>
        <fullName evidence="9">MgtC family protein</fullName>
    </submittedName>
</protein>
<dbReference type="AlphaFoldDB" id="A0A0C7HUL0"/>
<evidence type="ECO:0000256" key="3">
    <source>
        <dbReference type="ARBA" id="ARBA00022475"/>
    </source>
</evidence>
<evidence type="ECO:0000256" key="6">
    <source>
        <dbReference type="ARBA" id="ARBA00023136"/>
    </source>
</evidence>
<dbReference type="InterPro" id="IPR003416">
    <property type="entry name" value="MgtC/SapB/SrpB/YhiD_fam"/>
</dbReference>
<feature type="transmembrane region" description="Helical" evidence="7">
    <location>
        <begin position="78"/>
        <end position="95"/>
    </location>
</feature>
<dbReference type="PANTHER" id="PTHR33778">
    <property type="entry name" value="PROTEIN MGTC"/>
    <property type="match status" value="1"/>
</dbReference>
<dbReference type="Pfam" id="PF02308">
    <property type="entry name" value="MgtC"/>
    <property type="match status" value="1"/>
</dbReference>
<evidence type="ECO:0000256" key="2">
    <source>
        <dbReference type="ARBA" id="ARBA00009298"/>
    </source>
</evidence>
<feature type="transmembrane region" description="Helical" evidence="7">
    <location>
        <begin position="102"/>
        <end position="119"/>
    </location>
</feature>
<dbReference type="GO" id="GO:0005886">
    <property type="term" value="C:plasma membrane"/>
    <property type="evidence" value="ECO:0007669"/>
    <property type="project" value="UniProtKB-SubCell"/>
</dbReference>
<name>A0A0C7HUL0_PARSO</name>
<feature type="transmembrane region" description="Helical" evidence="7">
    <location>
        <begin position="6"/>
        <end position="23"/>
    </location>
</feature>
<comment type="similarity">
    <text evidence="2">Belongs to the MgtC/SapB family.</text>
</comment>
<feature type="transmembrane region" description="Helical" evidence="7">
    <location>
        <begin position="35"/>
        <end position="58"/>
    </location>
</feature>
<dbReference type="Proteomes" id="UP000049127">
    <property type="component" value="Unassembled WGS sequence"/>
</dbReference>
<accession>A0A0C7HUL0</accession>
<comment type="subcellular location">
    <subcellularLocation>
        <location evidence="1">Cell membrane</location>
        <topology evidence="1">Multi-pass membrane protein</topology>
    </subcellularLocation>
</comment>
<evidence type="ECO:0000313" key="9">
    <source>
        <dbReference type="EMBL" id="CEQ02414.1"/>
    </source>
</evidence>
<keyword evidence="4 7" id="KW-0812">Transmembrane</keyword>
<keyword evidence="6 7" id="KW-0472">Membrane</keyword>
<keyword evidence="3" id="KW-1003">Cell membrane</keyword>
<keyword evidence="5 7" id="KW-1133">Transmembrane helix</keyword>
<feature type="domain" description="MgtC/SapB/SrpB/YhiD N-terminal" evidence="8">
    <location>
        <begin position="10"/>
        <end position="147"/>
    </location>
</feature>
<gene>
    <name evidence="9" type="primary">sapB_1</name>
    <name evidence="9" type="ORF">R28058_01471</name>
</gene>
<dbReference type="PANTHER" id="PTHR33778:SF1">
    <property type="entry name" value="MAGNESIUM TRANSPORTER YHID-RELATED"/>
    <property type="match status" value="1"/>
</dbReference>
<evidence type="ECO:0000313" key="10">
    <source>
        <dbReference type="Proteomes" id="UP000049127"/>
    </source>
</evidence>
<organism evidence="9 10">
    <name type="scientific">Paraclostridium sordellii</name>
    <name type="common">Clostridium sordellii</name>
    <dbReference type="NCBI Taxonomy" id="1505"/>
    <lineage>
        <taxon>Bacteria</taxon>
        <taxon>Bacillati</taxon>
        <taxon>Bacillota</taxon>
        <taxon>Clostridia</taxon>
        <taxon>Peptostreptococcales</taxon>
        <taxon>Peptostreptococcaceae</taxon>
        <taxon>Paraclostridium</taxon>
    </lineage>
</organism>
<dbReference type="RefSeq" id="WP_055335071.1">
    <property type="nucleotide sequence ID" value="NZ_CDNF01000003.1"/>
</dbReference>
<dbReference type="PRINTS" id="PR01837">
    <property type="entry name" value="MGTCSAPBPROT"/>
</dbReference>
<dbReference type="OrthoDB" id="9811198at2"/>
<evidence type="ECO:0000256" key="4">
    <source>
        <dbReference type="ARBA" id="ARBA00022692"/>
    </source>
</evidence>